<dbReference type="GeneID" id="15803851"/>
<dbReference type="Proteomes" id="UP000031512">
    <property type="component" value="Chromosome 1"/>
</dbReference>
<comment type="cofactor">
    <cofactor evidence="1">
        <name>pyridoxal 5'-phosphate</name>
        <dbReference type="ChEBI" id="CHEBI:597326"/>
    </cofactor>
</comment>
<dbReference type="Gene3D" id="3.90.1150.10">
    <property type="entry name" value="Aspartate Aminotransferase, domain 1"/>
    <property type="match status" value="1"/>
</dbReference>
<dbReference type="STRING" id="1537102.L0ATS0"/>
<dbReference type="KEGG" id="beq:BEWA_017760"/>
<evidence type="ECO:0000256" key="4">
    <source>
        <dbReference type="ARBA" id="ARBA00022576"/>
    </source>
</evidence>
<accession>L0ATS0</accession>
<dbReference type="InterPro" id="IPR000796">
    <property type="entry name" value="Asp_trans"/>
</dbReference>
<evidence type="ECO:0000256" key="5">
    <source>
        <dbReference type="ARBA" id="ARBA00022679"/>
    </source>
</evidence>
<comment type="similarity">
    <text evidence="2">Belongs to the class-I pyridoxal-phosphate-dependent aminotransferase family.</text>
</comment>
<keyword evidence="6" id="KW-0663">Pyridoxal phosphate</keyword>
<dbReference type="PANTHER" id="PTHR11879">
    <property type="entry name" value="ASPARTATE AMINOTRANSFERASE"/>
    <property type="match status" value="1"/>
</dbReference>
<dbReference type="VEuPathDB" id="PiroplasmaDB:BEWA_017760"/>
<dbReference type="OrthoDB" id="6752799at2759"/>
<keyword evidence="9" id="KW-1185">Reference proteome</keyword>
<dbReference type="GO" id="GO:0004069">
    <property type="term" value="F:L-aspartate:2-oxoglutarate aminotransferase activity"/>
    <property type="evidence" value="ECO:0007669"/>
    <property type="project" value="UniProtKB-EC"/>
</dbReference>
<dbReference type="AlphaFoldDB" id="L0ATS0"/>
<dbReference type="EC" id="2.6.1.1" evidence="8"/>
<dbReference type="PANTHER" id="PTHR11879:SF55">
    <property type="entry name" value="GLUTAMATE OXALOACETATE TRANSAMINASE 1, ISOFORM B"/>
    <property type="match status" value="1"/>
</dbReference>
<evidence type="ECO:0000256" key="3">
    <source>
        <dbReference type="ARBA" id="ARBA00011738"/>
    </source>
</evidence>
<dbReference type="EMBL" id="CP001669">
    <property type="protein sequence ID" value="AFZ78935.1"/>
    <property type="molecule type" value="Genomic_DNA"/>
</dbReference>
<keyword evidence="4 8" id="KW-0032">Aminotransferase</keyword>
<dbReference type="GO" id="GO:0006520">
    <property type="term" value="P:amino acid metabolic process"/>
    <property type="evidence" value="ECO:0007669"/>
    <property type="project" value="InterPro"/>
</dbReference>
<dbReference type="Pfam" id="PF00155">
    <property type="entry name" value="Aminotran_1_2"/>
    <property type="match status" value="1"/>
</dbReference>
<evidence type="ECO:0000256" key="2">
    <source>
        <dbReference type="ARBA" id="ARBA00007441"/>
    </source>
</evidence>
<dbReference type="InterPro" id="IPR015421">
    <property type="entry name" value="PyrdxlP-dep_Trfase_major"/>
</dbReference>
<dbReference type="RefSeq" id="XP_004828601.1">
    <property type="nucleotide sequence ID" value="XM_004828544.1"/>
</dbReference>
<evidence type="ECO:0000313" key="8">
    <source>
        <dbReference type="EMBL" id="AFZ78935.1"/>
    </source>
</evidence>
<evidence type="ECO:0000256" key="1">
    <source>
        <dbReference type="ARBA" id="ARBA00001933"/>
    </source>
</evidence>
<dbReference type="InterPro" id="IPR015424">
    <property type="entry name" value="PyrdxlP-dep_Trfase"/>
</dbReference>
<evidence type="ECO:0000313" key="9">
    <source>
        <dbReference type="Proteomes" id="UP000031512"/>
    </source>
</evidence>
<dbReference type="Gene3D" id="3.40.640.10">
    <property type="entry name" value="Type I PLP-dependent aspartate aminotransferase-like (Major domain)"/>
    <property type="match status" value="1"/>
</dbReference>
<reference evidence="8 9" key="1">
    <citation type="journal article" date="2012" name="BMC Genomics">
        <title>Comparative genomic analysis and phylogenetic position of Theileria equi.</title>
        <authorList>
            <person name="Kappmeyer L.S."/>
            <person name="Thiagarajan M."/>
            <person name="Herndon D.R."/>
            <person name="Ramsay J.D."/>
            <person name="Caler E."/>
            <person name="Djikeng A."/>
            <person name="Gillespie J.J."/>
            <person name="Lau A.O."/>
            <person name="Roalson E.H."/>
            <person name="Silva J.C."/>
            <person name="Silva M.G."/>
            <person name="Suarez C.E."/>
            <person name="Ueti M.W."/>
            <person name="Nene V.M."/>
            <person name="Mealey R.H."/>
            <person name="Knowles D.P."/>
            <person name="Brayton K.A."/>
        </authorList>
    </citation>
    <scope>NUCLEOTIDE SEQUENCE [LARGE SCALE GENOMIC DNA]</scope>
    <source>
        <strain evidence="8 9">WA</strain>
    </source>
</reference>
<evidence type="ECO:0000259" key="7">
    <source>
        <dbReference type="Pfam" id="PF00155"/>
    </source>
</evidence>
<evidence type="ECO:0000256" key="6">
    <source>
        <dbReference type="ARBA" id="ARBA00022898"/>
    </source>
</evidence>
<dbReference type="InterPro" id="IPR004839">
    <property type="entry name" value="Aminotransferase_I/II_large"/>
</dbReference>
<protein>
    <submittedName>
        <fullName evidence="8">Aspartate aminotransferase, putative</fullName>
        <ecNumber evidence="8">2.6.1.1</ecNumber>
    </submittedName>
</protein>
<dbReference type="eggNOG" id="KOG1411">
    <property type="taxonomic scope" value="Eukaryota"/>
</dbReference>
<comment type="subunit">
    <text evidence="3">Homodimer.</text>
</comment>
<dbReference type="SUPFAM" id="SSF53383">
    <property type="entry name" value="PLP-dependent transferases"/>
    <property type="match status" value="1"/>
</dbReference>
<gene>
    <name evidence="8" type="ORF">BEWA_017760</name>
</gene>
<sequence length="409" mass="46515">MSVFEHLEFKPPDLIFGPAELAKNDPHPDKVDLTVGVYKGIDGKPFLFNAVKRAKNAIVNDVNEFEEYLPLSGHEKFTNEARNLIFNEPCYNNEDFAKLCNRILSIHTASATNALFLGLLLIKKNIPYARKFYASNPCWVAYKTIATGLGLEYGEYTYFDYKTGVLDIDGLVQSLNSYNKGDIIMLQVSAHNPTGVDPNHEQWIQILEIIKKKELIPFLDCAYQGFASGELVEDAYPVRLFAEANIDVFVAQSFSKIMGIFSARLGVLHLVMKKEDDEMKKIINSNMVRLARSCYGSPTRHGAEIAYRIMSTPDLRSLWSEELDGLIKRIIAMRRKLYETLVDNKVPGSWEHIIKQRGMFAFLNISPEAIERLKDEHHVYIISNSRICVAVLNDHKINHFVKALYSVLT</sequence>
<feature type="domain" description="Aminotransferase class I/classII large" evidence="7">
    <location>
        <begin position="29"/>
        <end position="404"/>
    </location>
</feature>
<keyword evidence="5 8" id="KW-0808">Transferase</keyword>
<organism evidence="8 9">
    <name type="scientific">Theileria equi strain WA</name>
    <dbReference type="NCBI Taxonomy" id="1537102"/>
    <lineage>
        <taxon>Eukaryota</taxon>
        <taxon>Sar</taxon>
        <taxon>Alveolata</taxon>
        <taxon>Apicomplexa</taxon>
        <taxon>Aconoidasida</taxon>
        <taxon>Piroplasmida</taxon>
        <taxon>Theileriidae</taxon>
        <taxon>Theileria</taxon>
    </lineage>
</organism>
<dbReference type="GO" id="GO:0030170">
    <property type="term" value="F:pyridoxal phosphate binding"/>
    <property type="evidence" value="ECO:0007669"/>
    <property type="project" value="InterPro"/>
</dbReference>
<name>L0ATS0_THEEQ</name>
<dbReference type="PRINTS" id="PR00799">
    <property type="entry name" value="TRANSAMINASE"/>
</dbReference>
<dbReference type="InterPro" id="IPR015422">
    <property type="entry name" value="PyrdxlP-dep_Trfase_small"/>
</dbReference>
<dbReference type="CDD" id="cd00609">
    <property type="entry name" value="AAT_like"/>
    <property type="match status" value="1"/>
</dbReference>
<proteinExistence type="inferred from homology"/>